<dbReference type="AlphaFoldDB" id="A0A0A9ZEU8"/>
<protein>
    <submittedName>
        <fullName evidence="1">tRNA modification GTPase MnmE</fullName>
    </submittedName>
</protein>
<dbReference type="EMBL" id="GDHC01002414">
    <property type="protein sequence ID" value="JAQ16215.1"/>
    <property type="molecule type" value="Transcribed_RNA"/>
</dbReference>
<accession>A0A0A9ZEU8</accession>
<reference evidence="1" key="1">
    <citation type="journal article" date="2014" name="PLoS ONE">
        <title>Transcriptome-Based Identification of ABC Transporters in the Western Tarnished Plant Bug Lygus hesperus.</title>
        <authorList>
            <person name="Hull J.J."/>
            <person name="Chaney K."/>
            <person name="Geib S.M."/>
            <person name="Fabrick J.A."/>
            <person name="Brent C.S."/>
            <person name="Walsh D."/>
            <person name="Lavine L.C."/>
        </authorList>
    </citation>
    <scope>NUCLEOTIDE SEQUENCE</scope>
</reference>
<dbReference type="EMBL" id="GBHO01001696">
    <property type="protein sequence ID" value="JAG41908.1"/>
    <property type="molecule type" value="Transcribed_RNA"/>
</dbReference>
<evidence type="ECO:0000313" key="2">
    <source>
        <dbReference type="EMBL" id="JAQ16215.1"/>
    </source>
</evidence>
<organism evidence="1">
    <name type="scientific">Lygus hesperus</name>
    <name type="common">Western plant bug</name>
    <dbReference type="NCBI Taxonomy" id="30085"/>
    <lineage>
        <taxon>Eukaryota</taxon>
        <taxon>Metazoa</taxon>
        <taxon>Ecdysozoa</taxon>
        <taxon>Arthropoda</taxon>
        <taxon>Hexapoda</taxon>
        <taxon>Insecta</taxon>
        <taxon>Pterygota</taxon>
        <taxon>Neoptera</taxon>
        <taxon>Paraneoptera</taxon>
        <taxon>Hemiptera</taxon>
        <taxon>Heteroptera</taxon>
        <taxon>Panheteroptera</taxon>
        <taxon>Cimicomorpha</taxon>
        <taxon>Miridae</taxon>
        <taxon>Mirini</taxon>
        <taxon>Lygus</taxon>
    </lineage>
</organism>
<evidence type="ECO:0000313" key="1">
    <source>
        <dbReference type="EMBL" id="JAG41908.1"/>
    </source>
</evidence>
<proteinExistence type="predicted"/>
<sequence>MHILKSDLVIAASKDAIDHFQNEFSDTAKELTDSMRHIRERRDDNDIAYHMALQEYNTSNTSASRRLIKAFERKMKLYISKKIAPSMATEQAPLDADTAA</sequence>
<gene>
    <name evidence="1" type="primary">mnmE_10</name>
    <name evidence="1" type="ORF">CM83_21068</name>
    <name evidence="2" type="ORF">g.7401</name>
</gene>
<reference evidence="2" key="3">
    <citation type="journal article" date="2016" name="Gigascience">
        <title>De novo construction of an expanded transcriptome assembly for the western tarnished plant bug, Lygus hesperus.</title>
        <authorList>
            <person name="Tassone E.E."/>
            <person name="Geib S.M."/>
            <person name="Hall B."/>
            <person name="Fabrick J.A."/>
            <person name="Brent C.S."/>
            <person name="Hull J.J."/>
        </authorList>
    </citation>
    <scope>NUCLEOTIDE SEQUENCE</scope>
</reference>
<name>A0A0A9ZEU8_LYGHE</name>
<reference evidence="1" key="2">
    <citation type="submission" date="2014-07" db="EMBL/GenBank/DDBJ databases">
        <authorList>
            <person name="Hull J."/>
        </authorList>
    </citation>
    <scope>NUCLEOTIDE SEQUENCE</scope>
</reference>